<reference evidence="4 5" key="1">
    <citation type="submission" date="2006-02" db="EMBL/GenBank/DDBJ databases">
        <authorList>
            <person name="Pinhassi J."/>
            <person name="Pedros-Alio C."/>
            <person name="Ferriera S."/>
            <person name="Johnson J."/>
            <person name="Kravitz S."/>
            <person name="Halpern A."/>
            <person name="Remington K."/>
            <person name="Beeson K."/>
            <person name="Tran B."/>
            <person name="Rogers Y.-H."/>
            <person name="Friedman R."/>
            <person name="Venter J.C."/>
        </authorList>
    </citation>
    <scope>NUCLEOTIDE SEQUENCE [LARGE SCALE GENOMIC DNA]</scope>
    <source>
        <strain evidence="4 5">MED92</strain>
    </source>
</reference>
<dbReference type="InterPro" id="IPR009057">
    <property type="entry name" value="Homeodomain-like_sf"/>
</dbReference>
<evidence type="ECO:0000256" key="1">
    <source>
        <dbReference type="ARBA" id="ARBA00023125"/>
    </source>
</evidence>
<dbReference type="AlphaFoldDB" id="A0A7U8GU33"/>
<dbReference type="GO" id="GO:0003700">
    <property type="term" value="F:DNA-binding transcription factor activity"/>
    <property type="evidence" value="ECO:0007669"/>
    <property type="project" value="TreeGrafter"/>
</dbReference>
<comment type="caution">
    <text evidence="4">The sequence shown here is derived from an EMBL/GenBank/DDBJ whole genome shotgun (WGS) entry which is preliminary data.</text>
</comment>
<dbReference type="Gene3D" id="1.10.357.10">
    <property type="entry name" value="Tetracycline Repressor, domain 2"/>
    <property type="match status" value="1"/>
</dbReference>
<dbReference type="GO" id="GO:0000976">
    <property type="term" value="F:transcription cis-regulatory region binding"/>
    <property type="evidence" value="ECO:0007669"/>
    <property type="project" value="TreeGrafter"/>
</dbReference>
<protein>
    <submittedName>
        <fullName evidence="4">Regulatory protein, TetR</fullName>
    </submittedName>
</protein>
<organism evidence="4 5">
    <name type="scientific">Neptuniibacter caesariensis</name>
    <dbReference type="NCBI Taxonomy" id="207954"/>
    <lineage>
        <taxon>Bacteria</taxon>
        <taxon>Pseudomonadati</taxon>
        <taxon>Pseudomonadota</taxon>
        <taxon>Gammaproteobacteria</taxon>
        <taxon>Oceanospirillales</taxon>
        <taxon>Oceanospirillaceae</taxon>
        <taxon>Neptuniibacter</taxon>
    </lineage>
</organism>
<dbReference type="PROSITE" id="PS50977">
    <property type="entry name" value="HTH_TETR_2"/>
    <property type="match status" value="1"/>
</dbReference>
<keyword evidence="5" id="KW-1185">Reference proteome</keyword>
<dbReference type="InterPro" id="IPR001647">
    <property type="entry name" value="HTH_TetR"/>
</dbReference>
<dbReference type="RefSeq" id="WP_007021773.1">
    <property type="nucleotide sequence ID" value="NZ_CH724126.1"/>
</dbReference>
<sequence>MPRRTKEEAEQTRLLLLETALKLFAERGIARTSLKDVAAEAGLTHGALYWHFKNRTDLVAALYDECRFPIEDLFLDQLQSARQNALDSLGGFLEDWCRLILSDERLGQIWTVFHFHHRHDPELLALAPTIDEEHQAWLTLIGKMLKKARKQDQIPALSKGKRDPIPEAALALVVGIISCVKTSNNFSSKKSQIRAAVAGFLYGLESVKAA</sequence>
<feature type="domain" description="HTH tetR-type" evidence="3">
    <location>
        <begin position="10"/>
        <end position="70"/>
    </location>
</feature>
<evidence type="ECO:0000259" key="3">
    <source>
        <dbReference type="PROSITE" id="PS50977"/>
    </source>
</evidence>
<dbReference type="PRINTS" id="PR00455">
    <property type="entry name" value="HTHTETR"/>
</dbReference>
<dbReference type="Proteomes" id="UP000002171">
    <property type="component" value="Unassembled WGS sequence"/>
</dbReference>
<dbReference type="PANTHER" id="PTHR30055:SF241">
    <property type="entry name" value="TRANSCRIPTIONAL REGULATORY PROTEIN"/>
    <property type="match status" value="1"/>
</dbReference>
<evidence type="ECO:0000256" key="2">
    <source>
        <dbReference type="PROSITE-ProRule" id="PRU00335"/>
    </source>
</evidence>
<dbReference type="Pfam" id="PF00440">
    <property type="entry name" value="TetR_N"/>
    <property type="match status" value="1"/>
</dbReference>
<name>A0A7U8GU33_NEPCE</name>
<accession>A0A7U8GU33</accession>
<proteinExistence type="predicted"/>
<gene>
    <name evidence="4" type="ORF">MED92_06538</name>
</gene>
<dbReference type="SUPFAM" id="SSF46689">
    <property type="entry name" value="Homeodomain-like"/>
    <property type="match status" value="1"/>
</dbReference>
<dbReference type="EMBL" id="AAOW01000002">
    <property type="protein sequence ID" value="EAR62755.1"/>
    <property type="molecule type" value="Genomic_DNA"/>
</dbReference>
<dbReference type="InterPro" id="IPR050109">
    <property type="entry name" value="HTH-type_TetR-like_transc_reg"/>
</dbReference>
<evidence type="ECO:0000313" key="4">
    <source>
        <dbReference type="EMBL" id="EAR62755.1"/>
    </source>
</evidence>
<dbReference type="PANTHER" id="PTHR30055">
    <property type="entry name" value="HTH-TYPE TRANSCRIPTIONAL REGULATOR RUTR"/>
    <property type="match status" value="1"/>
</dbReference>
<evidence type="ECO:0000313" key="5">
    <source>
        <dbReference type="Proteomes" id="UP000002171"/>
    </source>
</evidence>
<keyword evidence="1 2" id="KW-0238">DNA-binding</keyword>
<feature type="DNA-binding region" description="H-T-H motif" evidence="2">
    <location>
        <begin position="33"/>
        <end position="52"/>
    </location>
</feature>